<sequence>MLSRFDPEQGTIKHYSVNACLTLVAAVHGLAVTTVEGVGSLRGGLHPVQERISRAHGSQCGFCTPGMVMAMYALLRNTPRPAWHQLEQHLAAALAGLHEGRPERPRSAAVAGR</sequence>
<proteinExistence type="predicted"/>
<dbReference type="GO" id="GO:0016491">
    <property type="term" value="F:oxidoreductase activity"/>
    <property type="evidence" value="ECO:0007669"/>
    <property type="project" value="InterPro"/>
</dbReference>
<dbReference type="GO" id="GO:0005506">
    <property type="term" value="F:iron ion binding"/>
    <property type="evidence" value="ECO:0007669"/>
    <property type="project" value="InterPro"/>
</dbReference>
<dbReference type="InterPro" id="IPR016208">
    <property type="entry name" value="Ald_Oxase/xanthine_DH-like"/>
</dbReference>
<dbReference type="STRING" id="6689.A0A3R7P4L6"/>
<dbReference type="Gene3D" id="1.10.150.120">
    <property type="entry name" value="[2Fe-2S]-binding domain"/>
    <property type="match status" value="1"/>
</dbReference>
<feature type="domain" description="[2Fe-2S]-binding" evidence="1">
    <location>
        <begin position="34"/>
        <end position="92"/>
    </location>
</feature>
<reference evidence="2 3" key="2">
    <citation type="submission" date="2019-01" db="EMBL/GenBank/DDBJ databases">
        <title>The decoding of complex shrimp genome reveals the adaptation for benthos swimmer, frequently molting mechanism and breeding impact on genome.</title>
        <authorList>
            <person name="Sun Y."/>
            <person name="Gao Y."/>
            <person name="Yu Y."/>
        </authorList>
    </citation>
    <scope>NUCLEOTIDE SEQUENCE [LARGE SCALE GENOMIC DNA]</scope>
    <source>
        <tissue evidence="2">Muscle</tissue>
    </source>
</reference>
<evidence type="ECO:0000313" key="3">
    <source>
        <dbReference type="Proteomes" id="UP000283509"/>
    </source>
</evidence>
<dbReference type="InterPro" id="IPR002888">
    <property type="entry name" value="2Fe-2S-bd"/>
</dbReference>
<reference evidence="2 3" key="1">
    <citation type="submission" date="2018-04" db="EMBL/GenBank/DDBJ databases">
        <authorList>
            <person name="Zhang X."/>
            <person name="Yuan J."/>
            <person name="Li F."/>
            <person name="Xiang J."/>
        </authorList>
    </citation>
    <scope>NUCLEOTIDE SEQUENCE [LARGE SCALE GENOMIC DNA]</scope>
    <source>
        <tissue evidence="2">Muscle</tissue>
    </source>
</reference>
<comment type="caution">
    <text evidence="2">The sequence shown here is derived from an EMBL/GenBank/DDBJ whole genome shotgun (WGS) entry which is preliminary data.</text>
</comment>
<keyword evidence="3" id="KW-1185">Reference proteome</keyword>
<evidence type="ECO:0000259" key="1">
    <source>
        <dbReference type="Pfam" id="PF01799"/>
    </source>
</evidence>
<evidence type="ECO:0000313" key="2">
    <source>
        <dbReference type="EMBL" id="ROT61077.1"/>
    </source>
</evidence>
<dbReference type="EMBL" id="QCYY01004382">
    <property type="protein sequence ID" value="ROT61077.1"/>
    <property type="molecule type" value="Genomic_DNA"/>
</dbReference>
<organism evidence="2 3">
    <name type="scientific">Penaeus vannamei</name>
    <name type="common">Whiteleg shrimp</name>
    <name type="synonym">Litopenaeus vannamei</name>
    <dbReference type="NCBI Taxonomy" id="6689"/>
    <lineage>
        <taxon>Eukaryota</taxon>
        <taxon>Metazoa</taxon>
        <taxon>Ecdysozoa</taxon>
        <taxon>Arthropoda</taxon>
        <taxon>Crustacea</taxon>
        <taxon>Multicrustacea</taxon>
        <taxon>Malacostraca</taxon>
        <taxon>Eumalacostraca</taxon>
        <taxon>Eucarida</taxon>
        <taxon>Decapoda</taxon>
        <taxon>Dendrobranchiata</taxon>
        <taxon>Penaeoidea</taxon>
        <taxon>Penaeidae</taxon>
        <taxon>Penaeus</taxon>
    </lineage>
</organism>
<protein>
    <recommendedName>
        <fullName evidence="1">[2Fe-2S]-binding domain-containing protein</fullName>
    </recommendedName>
</protein>
<dbReference type="Gene3D" id="3.10.20.30">
    <property type="match status" value="1"/>
</dbReference>
<dbReference type="AlphaFoldDB" id="A0A3R7P4L6"/>
<gene>
    <name evidence="2" type="ORF">C7M84_021186</name>
</gene>
<accession>A0A3R7P4L6</accession>
<dbReference type="PANTHER" id="PTHR45444">
    <property type="entry name" value="XANTHINE DEHYDROGENASE"/>
    <property type="match status" value="1"/>
</dbReference>
<dbReference type="OrthoDB" id="8300278at2759"/>
<dbReference type="PANTHER" id="PTHR45444:SF3">
    <property type="entry name" value="XANTHINE DEHYDROGENASE"/>
    <property type="match status" value="1"/>
</dbReference>
<dbReference type="Proteomes" id="UP000283509">
    <property type="component" value="Unassembled WGS sequence"/>
</dbReference>
<dbReference type="Pfam" id="PF01799">
    <property type="entry name" value="Fer2_2"/>
    <property type="match status" value="1"/>
</dbReference>
<dbReference type="InterPro" id="IPR012675">
    <property type="entry name" value="Beta-grasp_dom_sf"/>
</dbReference>
<name>A0A3R7P4L6_PENVA</name>
<dbReference type="SUPFAM" id="SSF47741">
    <property type="entry name" value="CO dehydrogenase ISP C-domain like"/>
    <property type="match status" value="1"/>
</dbReference>
<dbReference type="InterPro" id="IPR036884">
    <property type="entry name" value="2Fe-2S-bd_dom_sf"/>
</dbReference>